<feature type="chain" id="PRO_5028898365" description="DUF6318 domain-containing protein" evidence="2">
    <location>
        <begin position="24"/>
        <end position="185"/>
    </location>
</feature>
<evidence type="ECO:0000313" key="5">
    <source>
        <dbReference type="Proteomes" id="UP000515947"/>
    </source>
</evidence>
<dbReference type="Pfam" id="PF19843">
    <property type="entry name" value="DUF6318"/>
    <property type="match status" value="1"/>
</dbReference>
<dbReference type="Proteomes" id="UP000515947">
    <property type="component" value="Chromosome"/>
</dbReference>
<feature type="region of interest" description="Disordered" evidence="1">
    <location>
        <begin position="21"/>
        <end position="58"/>
    </location>
</feature>
<feature type="signal peptide" evidence="2">
    <location>
        <begin position="1"/>
        <end position="23"/>
    </location>
</feature>
<evidence type="ECO:0000256" key="2">
    <source>
        <dbReference type="SAM" id="SignalP"/>
    </source>
</evidence>
<organism evidence="4 5">
    <name type="scientific">Nocardioides mesophilus</name>
    <dbReference type="NCBI Taxonomy" id="433659"/>
    <lineage>
        <taxon>Bacteria</taxon>
        <taxon>Bacillati</taxon>
        <taxon>Actinomycetota</taxon>
        <taxon>Actinomycetes</taxon>
        <taxon>Propionibacteriales</taxon>
        <taxon>Nocardioidaceae</taxon>
        <taxon>Nocardioides</taxon>
    </lineage>
</organism>
<dbReference type="AlphaFoldDB" id="A0A7G9R9L0"/>
<keyword evidence="2" id="KW-0732">Signal</keyword>
<evidence type="ECO:0000259" key="3">
    <source>
        <dbReference type="Pfam" id="PF19843"/>
    </source>
</evidence>
<reference evidence="4 5" key="1">
    <citation type="submission" date="2020-08" db="EMBL/GenBank/DDBJ databases">
        <title>Genome sequence of Nocardioides mesophilus KACC 16243T.</title>
        <authorList>
            <person name="Hyun D.-W."/>
            <person name="Bae J.-W."/>
        </authorList>
    </citation>
    <scope>NUCLEOTIDE SEQUENCE [LARGE SCALE GENOMIC DNA]</scope>
    <source>
        <strain evidence="4 5">KACC 16243</strain>
    </source>
</reference>
<dbReference type="InterPro" id="IPR046281">
    <property type="entry name" value="DUF6318"/>
</dbReference>
<protein>
    <recommendedName>
        <fullName evidence="3">DUF6318 domain-containing protein</fullName>
    </recommendedName>
</protein>
<proteinExistence type="predicted"/>
<dbReference type="EMBL" id="CP060713">
    <property type="protein sequence ID" value="QNN52285.1"/>
    <property type="molecule type" value="Genomic_DNA"/>
</dbReference>
<dbReference type="RefSeq" id="WP_187578127.1">
    <property type="nucleotide sequence ID" value="NZ_CP060713.1"/>
</dbReference>
<feature type="compositionally biased region" description="Pro residues" evidence="1">
    <location>
        <begin position="41"/>
        <end position="52"/>
    </location>
</feature>
<name>A0A7G9R9L0_9ACTN</name>
<sequence length="185" mass="18955">MARVVVGPVLLGLAALSACTSSAEPAPLPSPSPSASSSAPAPSPSATPPSLPPAASGTSPAAAKAFARHYFDSINYAAATGDTDELRALGAEDCVSCEAIASNIEKVYQAGGHIESDGWTVTSIRSLKTTAAASVLSLGVYLEAEVAVDRRGKTTRHPGQRQPMTMFLVRQPSGYEVSRLDLVSS</sequence>
<gene>
    <name evidence="4" type="ORF">H9L09_17635</name>
</gene>
<evidence type="ECO:0000256" key="1">
    <source>
        <dbReference type="SAM" id="MobiDB-lite"/>
    </source>
</evidence>
<dbReference type="PROSITE" id="PS51257">
    <property type="entry name" value="PROKAR_LIPOPROTEIN"/>
    <property type="match status" value="1"/>
</dbReference>
<accession>A0A7G9R9L0</accession>
<keyword evidence="5" id="KW-1185">Reference proteome</keyword>
<feature type="domain" description="DUF6318" evidence="3">
    <location>
        <begin position="48"/>
        <end position="136"/>
    </location>
</feature>
<dbReference type="KEGG" id="nmes:H9L09_17635"/>
<evidence type="ECO:0000313" key="4">
    <source>
        <dbReference type="EMBL" id="QNN52285.1"/>
    </source>
</evidence>